<dbReference type="SUPFAM" id="SSF52540">
    <property type="entry name" value="P-loop containing nucleoside triphosphate hydrolases"/>
    <property type="match status" value="1"/>
</dbReference>
<dbReference type="InterPro" id="IPR005225">
    <property type="entry name" value="Small_GTP-bd"/>
</dbReference>
<dbReference type="GO" id="GO:0003924">
    <property type="term" value="F:GTPase activity"/>
    <property type="evidence" value="ECO:0007669"/>
    <property type="project" value="InterPro"/>
</dbReference>
<dbReference type="Pfam" id="PF01926">
    <property type="entry name" value="MMR_HSR1"/>
    <property type="match status" value="1"/>
</dbReference>
<dbReference type="SUPFAM" id="SSF116878">
    <property type="entry name" value="TrmE connector domain"/>
    <property type="match status" value="1"/>
</dbReference>
<dbReference type="InterPro" id="IPR018948">
    <property type="entry name" value="GTP-bd_TrmE_N"/>
</dbReference>
<dbReference type="Gene3D" id="1.20.120.430">
    <property type="entry name" value="tRNA modification GTPase MnmE domain 2"/>
    <property type="match status" value="1"/>
</dbReference>
<dbReference type="InterPro" id="IPR025867">
    <property type="entry name" value="MnmE_helical"/>
</dbReference>
<dbReference type="GO" id="GO:0002098">
    <property type="term" value="P:tRNA wobble uridine modification"/>
    <property type="evidence" value="ECO:0007669"/>
    <property type="project" value="TreeGrafter"/>
</dbReference>
<proteinExistence type="inferred from homology"/>
<dbReference type="PANTHER" id="PTHR42714">
    <property type="entry name" value="TRNA MODIFICATION GTPASE GTPBP3"/>
    <property type="match status" value="1"/>
</dbReference>
<keyword evidence="5 6" id="KW-0342">GTP-binding</keyword>
<dbReference type="Gene3D" id="3.40.50.300">
    <property type="entry name" value="P-loop containing nucleotide triphosphate hydrolases"/>
    <property type="match status" value="1"/>
</dbReference>
<dbReference type="InterPro" id="IPR027368">
    <property type="entry name" value="MnmE_dom2"/>
</dbReference>
<evidence type="ECO:0000256" key="3">
    <source>
        <dbReference type="ARBA" id="ARBA00022694"/>
    </source>
</evidence>
<dbReference type="InterPro" id="IPR027266">
    <property type="entry name" value="TrmE/GcvT-like"/>
</dbReference>
<name>A0A834XUY1_APHGI</name>
<keyword evidence="9" id="KW-1185">Reference proteome</keyword>
<keyword evidence="4 6" id="KW-0547">Nucleotide-binding</keyword>
<keyword evidence="3 6" id="KW-0819">tRNA processing</keyword>
<dbReference type="PANTHER" id="PTHR42714:SF2">
    <property type="entry name" value="TRNA MODIFICATION GTPASE GTPBP3, MITOCHONDRIAL"/>
    <property type="match status" value="1"/>
</dbReference>
<dbReference type="NCBIfam" id="TIGR00231">
    <property type="entry name" value="small_GTP"/>
    <property type="match status" value="1"/>
</dbReference>
<dbReference type="OrthoDB" id="188276at2759"/>
<dbReference type="GO" id="GO:0030488">
    <property type="term" value="P:tRNA methylation"/>
    <property type="evidence" value="ECO:0007669"/>
    <property type="project" value="TreeGrafter"/>
</dbReference>
<gene>
    <name evidence="8" type="ORF">HCN44_011184</name>
</gene>
<dbReference type="GO" id="GO:0005739">
    <property type="term" value="C:mitochondrion"/>
    <property type="evidence" value="ECO:0007669"/>
    <property type="project" value="UniProtKB-SubCell"/>
</dbReference>
<evidence type="ECO:0000259" key="7">
    <source>
        <dbReference type="PROSITE" id="PS51709"/>
    </source>
</evidence>
<dbReference type="NCBIfam" id="TIGR00450">
    <property type="entry name" value="mnmE_trmE_thdF"/>
    <property type="match status" value="1"/>
</dbReference>
<dbReference type="Pfam" id="PF10396">
    <property type="entry name" value="TrmE_N"/>
    <property type="match status" value="1"/>
</dbReference>
<dbReference type="InterPro" id="IPR006073">
    <property type="entry name" value="GTP-bd"/>
</dbReference>
<evidence type="ECO:0000256" key="1">
    <source>
        <dbReference type="ARBA" id="ARBA00004173"/>
    </source>
</evidence>
<dbReference type="HAMAP" id="MF_00379">
    <property type="entry name" value="GTPase_MnmE"/>
    <property type="match status" value="1"/>
</dbReference>
<dbReference type="InterPro" id="IPR004520">
    <property type="entry name" value="GTPase_MnmE"/>
</dbReference>
<comment type="similarity">
    <text evidence="2 6">Belongs to the TRAFAC class TrmE-Era-EngA-EngB-Septin-like GTPase superfamily. TrmE GTPase family.</text>
</comment>
<dbReference type="AlphaFoldDB" id="A0A834XUY1"/>
<evidence type="ECO:0000256" key="2">
    <source>
        <dbReference type="ARBA" id="ARBA00011043"/>
    </source>
</evidence>
<evidence type="ECO:0000256" key="6">
    <source>
        <dbReference type="RuleBase" id="RU003313"/>
    </source>
</evidence>
<dbReference type="NCBIfam" id="NF003661">
    <property type="entry name" value="PRK05291.1-3"/>
    <property type="match status" value="1"/>
</dbReference>
<dbReference type="FunFam" id="3.30.1360.120:FF:000007">
    <property type="entry name" value="tRNA modification GTPase GTPBP3, mitochondrial"/>
    <property type="match status" value="1"/>
</dbReference>
<organism evidence="8 9">
    <name type="scientific">Aphidius gifuensis</name>
    <name type="common">Parasitoid wasp</name>
    <dbReference type="NCBI Taxonomy" id="684658"/>
    <lineage>
        <taxon>Eukaryota</taxon>
        <taxon>Metazoa</taxon>
        <taxon>Ecdysozoa</taxon>
        <taxon>Arthropoda</taxon>
        <taxon>Hexapoda</taxon>
        <taxon>Insecta</taxon>
        <taxon>Pterygota</taxon>
        <taxon>Neoptera</taxon>
        <taxon>Endopterygota</taxon>
        <taxon>Hymenoptera</taxon>
        <taxon>Apocrita</taxon>
        <taxon>Ichneumonoidea</taxon>
        <taxon>Braconidae</taxon>
        <taxon>Aphidiinae</taxon>
        <taxon>Aphidius</taxon>
    </lineage>
</organism>
<evidence type="ECO:0000313" key="8">
    <source>
        <dbReference type="EMBL" id="KAF7993915.1"/>
    </source>
</evidence>
<feature type="domain" description="TrmE-type G" evidence="7">
    <location>
        <begin position="253"/>
        <end position="426"/>
    </location>
</feature>
<dbReference type="GO" id="GO:0005525">
    <property type="term" value="F:GTP binding"/>
    <property type="evidence" value="ECO:0007669"/>
    <property type="project" value="UniProtKB-KW"/>
</dbReference>
<sequence length="507" mass="56146">MSVVKKLINNMRIPSALMSRLNDTGGIIGVRMKTTTTTSSTIYALSSGQGKSGVAVVRISGSNASLALKKMTNLTEPVARKTFLKKIYDPETKEVIDKGLCIWFPGPKSFTGEDSVEFQVHGGPAILEALMLALSKLKFHPALPGEFTKRSFYNGKLDLTEIEGLADLINAETEQQRRQALLQADGNLSKLYKNWRTILLRSLANIEAYIDFSEDDNIEDNVLHDCNEKIKQLVDDLSRHLADGRRGEILRNGVRTVIIGKPNVGKSSLLNYLVQRNAAIVTDIAGTTRDIVELNTNIAGYPVILADTAGLTESTSDIVEIEGIRRAKEYAKTADFIIIMIDGSTFSSSQKSFDNFVKDYINELGMESLILQNGKLSSNCVCVVNKIDLIDEKLIDDLVNCQAVPISCTKEDGLSKLMTVLKNHFENICGNPSRENPTISQARHRIHLLNCVDYLSNYLEMSSKEEYDMVIAAQNIRNGMREIGKITGHVNTEEILDVIFTNFCIGK</sequence>
<evidence type="ECO:0000313" key="9">
    <source>
        <dbReference type="Proteomes" id="UP000639338"/>
    </source>
</evidence>
<dbReference type="CDD" id="cd04164">
    <property type="entry name" value="trmE"/>
    <property type="match status" value="1"/>
</dbReference>
<dbReference type="Pfam" id="PF12631">
    <property type="entry name" value="MnmE_helical"/>
    <property type="match status" value="1"/>
</dbReference>
<accession>A0A834XUY1</accession>
<dbReference type="EMBL" id="JACMRX010000003">
    <property type="protein sequence ID" value="KAF7993915.1"/>
    <property type="molecule type" value="Genomic_DNA"/>
</dbReference>
<evidence type="ECO:0000256" key="5">
    <source>
        <dbReference type="ARBA" id="ARBA00023134"/>
    </source>
</evidence>
<dbReference type="Gene3D" id="3.30.1360.120">
    <property type="entry name" value="Probable tRNA modification gtpase trme, domain 1"/>
    <property type="match status" value="1"/>
</dbReference>
<reference evidence="8 9" key="1">
    <citation type="submission" date="2020-08" db="EMBL/GenBank/DDBJ databases">
        <title>Aphidius gifuensis genome sequencing and assembly.</title>
        <authorList>
            <person name="Du Z."/>
        </authorList>
    </citation>
    <scope>NUCLEOTIDE SEQUENCE [LARGE SCALE GENOMIC DNA]</scope>
    <source>
        <strain evidence="8">YNYX2018</strain>
        <tissue evidence="8">Adults</tissue>
    </source>
</reference>
<comment type="subcellular location">
    <subcellularLocation>
        <location evidence="1">Mitochondrion</location>
    </subcellularLocation>
</comment>
<comment type="caution">
    <text evidence="8">The sequence shown here is derived from an EMBL/GenBank/DDBJ whole genome shotgun (WGS) entry which is preliminary data.</text>
</comment>
<dbReference type="InterPro" id="IPR027417">
    <property type="entry name" value="P-loop_NTPase"/>
</dbReference>
<dbReference type="PROSITE" id="PS51709">
    <property type="entry name" value="G_TRME"/>
    <property type="match status" value="1"/>
</dbReference>
<dbReference type="Proteomes" id="UP000639338">
    <property type="component" value="Unassembled WGS sequence"/>
</dbReference>
<dbReference type="CDD" id="cd14858">
    <property type="entry name" value="TrmE_N"/>
    <property type="match status" value="1"/>
</dbReference>
<protein>
    <recommendedName>
        <fullName evidence="7">TrmE-type G domain-containing protein</fullName>
    </recommendedName>
</protein>
<evidence type="ECO:0000256" key="4">
    <source>
        <dbReference type="ARBA" id="ARBA00022741"/>
    </source>
</evidence>
<dbReference type="InterPro" id="IPR031168">
    <property type="entry name" value="G_TrmE"/>
</dbReference>